<sequence>MGSICSEGQGSSSGRSEREKASERDREGDLRASAGSHRKRGSLGSIAEFVSASISWGLTPFACANTSQHPSYCRETSPPVPATPTTSEEAVEALSRKFTSSKQRVLEPFSVGPQTEDMVVREKEKVIKGMHKRRMMSECEVETMVAAIGHKVLEGKDDDESVVESLLDDAPPSKPQTFASNRRPKPALQVPIPTLPIWRYPMPSPPVTSLCPDIPLEAFSIAVDNPCSPMTATSSEAASTFLTSDARTRLEDERRAKIEVEQVDCLAELQLTREPQSSISLTEHSSHRLFDPGQATPRKPQLPYLSCRVLGQEKYESHLLGETGELKRIKSGSSANSSDTIKPQVASSTGHHGPTSTMTTVIIS</sequence>
<feature type="compositionally biased region" description="Basic and acidic residues" evidence="1">
    <location>
        <begin position="15"/>
        <end position="30"/>
    </location>
</feature>
<name>A0A0S2LIY3_CRYD1</name>
<evidence type="ECO:0000313" key="3">
    <source>
        <dbReference type="Proteomes" id="UP000002149"/>
    </source>
</evidence>
<feature type="region of interest" description="Disordered" evidence="1">
    <location>
        <begin position="326"/>
        <end position="364"/>
    </location>
</feature>
<dbReference type="AlphaFoldDB" id="A0A0S2LIY3"/>
<organism evidence="2 3">
    <name type="scientific">Cryptococcus deneoformans (strain JEC21 / ATCC MYA-565)</name>
    <name type="common">Cryptococcus neoformans var. neoformans serotype D</name>
    <dbReference type="NCBI Taxonomy" id="214684"/>
    <lineage>
        <taxon>Eukaryota</taxon>
        <taxon>Fungi</taxon>
        <taxon>Dikarya</taxon>
        <taxon>Basidiomycota</taxon>
        <taxon>Agaricomycotina</taxon>
        <taxon>Tremellomycetes</taxon>
        <taxon>Tremellales</taxon>
        <taxon>Cryptococcaceae</taxon>
        <taxon>Cryptococcus</taxon>
        <taxon>Cryptococcus neoformans species complex</taxon>
    </lineage>
</organism>
<protein>
    <submittedName>
        <fullName evidence="2">Uncharacterized protein</fullName>
    </submittedName>
</protein>
<feature type="compositionally biased region" description="Low complexity" evidence="1">
    <location>
        <begin position="1"/>
        <end position="14"/>
    </location>
</feature>
<accession>A0A0S2LIY3</accession>
<dbReference type="RefSeq" id="XP_024514353.1">
    <property type="nucleotide sequence ID" value="XM_024658501.1"/>
</dbReference>
<dbReference type="VEuPathDB" id="FungiDB:CND05055"/>
<dbReference type="OrthoDB" id="2568979at2759"/>
<dbReference type="KEGG" id="cne:CND05055"/>
<feature type="region of interest" description="Disordered" evidence="1">
    <location>
        <begin position="1"/>
        <end position="42"/>
    </location>
</feature>
<gene>
    <name evidence="2" type="ordered locus">CND05055</name>
</gene>
<dbReference type="EMBL" id="AE017344">
    <property type="protein sequence ID" value="ALO60542.1"/>
    <property type="molecule type" value="Genomic_DNA"/>
</dbReference>
<dbReference type="Proteomes" id="UP000002149">
    <property type="component" value="Chromosome 4"/>
</dbReference>
<evidence type="ECO:0000313" key="2">
    <source>
        <dbReference type="EMBL" id="ALO60542.1"/>
    </source>
</evidence>
<feature type="region of interest" description="Disordered" evidence="1">
    <location>
        <begin position="277"/>
        <end position="297"/>
    </location>
</feature>
<feature type="region of interest" description="Disordered" evidence="1">
    <location>
        <begin position="67"/>
        <end position="87"/>
    </location>
</feature>
<reference evidence="2 3" key="1">
    <citation type="journal article" date="2005" name="Science">
        <title>The genome of the basidiomycetous yeast and human pathogen Cryptococcus neoformans.</title>
        <authorList>
            <person name="Loftus B.J."/>
            <person name="Fung E."/>
            <person name="Roncaglia P."/>
            <person name="Rowley D."/>
            <person name="Amedeo P."/>
            <person name="Bruno D."/>
            <person name="Vamathevan J."/>
            <person name="Miranda M."/>
            <person name="Anderson I.J."/>
            <person name="Fraser J.A."/>
            <person name="Allen J.E."/>
            <person name="Bosdet I.E."/>
            <person name="Brent M.R."/>
            <person name="Chiu R."/>
            <person name="Doering T.L."/>
            <person name="Donlin M.J."/>
            <person name="D'Souza C.A."/>
            <person name="Fox D.S."/>
            <person name="Grinberg V."/>
            <person name="Fu J."/>
            <person name="Fukushima M."/>
            <person name="Haas B.J."/>
            <person name="Huang J.C."/>
            <person name="Janbon G."/>
            <person name="Jones S.J."/>
            <person name="Koo H.L."/>
            <person name="Krzywinski M.I."/>
            <person name="Kwon-Chung J.K."/>
            <person name="Lengeler K.B."/>
            <person name="Maiti R."/>
            <person name="Marra M.A."/>
            <person name="Marra R.E."/>
            <person name="Mathewson C.A."/>
            <person name="Mitchell T.G."/>
            <person name="Pertea M."/>
            <person name="Riggs F.R."/>
            <person name="Salzberg S.L."/>
            <person name="Schein J.E."/>
            <person name="Shvartsbeyn A."/>
            <person name="Shin H."/>
            <person name="Shumway M."/>
            <person name="Specht C.A."/>
            <person name="Suh B.B."/>
            <person name="Tenney A."/>
            <person name="Utterback T.R."/>
            <person name="Wickes B.L."/>
            <person name="Wortman J.R."/>
            <person name="Wye N.H."/>
            <person name="Kronstad J.W."/>
            <person name="Lodge J.K."/>
            <person name="Heitman J."/>
            <person name="Davis R.W."/>
            <person name="Fraser C.M."/>
            <person name="Hyman R.W."/>
        </authorList>
    </citation>
    <scope>NUCLEOTIDE SEQUENCE [LARGE SCALE GENOMIC DNA]</scope>
    <source>
        <strain evidence="3">JEC21 / ATCC MYA-565</strain>
    </source>
</reference>
<keyword evidence="3" id="KW-1185">Reference proteome</keyword>
<dbReference type="InParanoid" id="A0A0S2LIY3"/>
<evidence type="ECO:0000256" key="1">
    <source>
        <dbReference type="SAM" id="MobiDB-lite"/>
    </source>
</evidence>
<dbReference type="GeneID" id="36392843"/>
<feature type="compositionally biased region" description="Polar residues" evidence="1">
    <location>
        <begin position="331"/>
        <end position="364"/>
    </location>
</feature>
<proteinExistence type="predicted"/>
<dbReference type="PaxDb" id="214684-A0A0S2LIY3"/>